<dbReference type="EMBL" id="JACHCE010000006">
    <property type="protein sequence ID" value="MBB5637951.1"/>
    <property type="molecule type" value="Genomic_DNA"/>
</dbReference>
<proteinExistence type="predicted"/>
<dbReference type="RefSeq" id="WP_183883796.1">
    <property type="nucleotide sequence ID" value="NZ_JACHCD010000001.1"/>
</dbReference>
<evidence type="ECO:0000256" key="1">
    <source>
        <dbReference type="SAM" id="Phobius"/>
    </source>
</evidence>
<evidence type="ECO:0000313" key="3">
    <source>
        <dbReference type="Proteomes" id="UP000537204"/>
    </source>
</evidence>
<protein>
    <recommendedName>
        <fullName evidence="4">Alanyl-tRNA synthetase</fullName>
    </recommendedName>
</protein>
<evidence type="ECO:0008006" key="4">
    <source>
        <dbReference type="Google" id="ProtNLM"/>
    </source>
</evidence>
<gene>
    <name evidence="2" type="ORF">HDE68_003876</name>
</gene>
<dbReference type="Proteomes" id="UP000537204">
    <property type="component" value="Unassembled WGS sequence"/>
</dbReference>
<name>A0A7W8ZPR7_9SPHI</name>
<keyword evidence="1" id="KW-1133">Transmembrane helix</keyword>
<evidence type="ECO:0000313" key="2">
    <source>
        <dbReference type="EMBL" id="MBB5637951.1"/>
    </source>
</evidence>
<keyword evidence="1" id="KW-0812">Transmembrane</keyword>
<reference evidence="2 3" key="1">
    <citation type="submission" date="2020-08" db="EMBL/GenBank/DDBJ databases">
        <title>Genomic Encyclopedia of Type Strains, Phase IV (KMG-V): Genome sequencing to study the core and pangenomes of soil and plant-associated prokaryotes.</title>
        <authorList>
            <person name="Whitman W."/>
        </authorList>
    </citation>
    <scope>NUCLEOTIDE SEQUENCE [LARGE SCALE GENOMIC DNA]</scope>
    <source>
        <strain evidence="2 3">S3M1</strain>
    </source>
</reference>
<dbReference type="AlphaFoldDB" id="A0A7W8ZPR7"/>
<organism evidence="2 3">
    <name type="scientific">Pedobacter cryoconitis</name>
    <dbReference type="NCBI Taxonomy" id="188932"/>
    <lineage>
        <taxon>Bacteria</taxon>
        <taxon>Pseudomonadati</taxon>
        <taxon>Bacteroidota</taxon>
        <taxon>Sphingobacteriia</taxon>
        <taxon>Sphingobacteriales</taxon>
        <taxon>Sphingobacteriaceae</taxon>
        <taxon>Pedobacter</taxon>
    </lineage>
</organism>
<keyword evidence="1" id="KW-0472">Membrane</keyword>
<sequence length="44" mass="5261">MEKEKKDSKKDIFLKWLSKIGIWGFIFFLVKGLIWLAVGYWAVK</sequence>
<comment type="caution">
    <text evidence="2">The sequence shown here is derived from an EMBL/GenBank/DDBJ whole genome shotgun (WGS) entry which is preliminary data.</text>
</comment>
<feature type="transmembrane region" description="Helical" evidence="1">
    <location>
        <begin position="20"/>
        <end position="43"/>
    </location>
</feature>
<accession>A0A7W8ZPR7</accession>